<accession>A0A8S3ZFK0</accession>
<reference evidence="8" key="1">
    <citation type="submission" date="2021-04" db="EMBL/GenBank/DDBJ databases">
        <authorList>
            <consortium name="Molecular Ecology Group"/>
        </authorList>
    </citation>
    <scope>NUCLEOTIDE SEQUENCE</scope>
</reference>
<dbReference type="SUPFAM" id="SSF81606">
    <property type="entry name" value="PP2C-like"/>
    <property type="match status" value="1"/>
</dbReference>
<evidence type="ECO:0000256" key="2">
    <source>
        <dbReference type="ARBA" id="ARBA00022801"/>
    </source>
</evidence>
<dbReference type="GO" id="GO:0004741">
    <property type="term" value="F:[pyruvate dehydrogenase (acetyl-transferring)]-phosphatase activity"/>
    <property type="evidence" value="ECO:0007669"/>
    <property type="project" value="TreeGrafter"/>
</dbReference>
<dbReference type="Proteomes" id="UP000678393">
    <property type="component" value="Unassembled WGS sequence"/>
</dbReference>
<evidence type="ECO:0000313" key="8">
    <source>
        <dbReference type="EMBL" id="CAG5126725.1"/>
    </source>
</evidence>
<keyword evidence="2 4" id="KW-0378">Hydrolase</keyword>
<feature type="domain" description="PPM-type phosphatase" evidence="7">
    <location>
        <begin position="102"/>
        <end position="478"/>
    </location>
</feature>
<gene>
    <name evidence="8" type="ORF">CUNI_LOCUS12283</name>
</gene>
<dbReference type="Gene3D" id="3.60.40.10">
    <property type="entry name" value="PPM-type phosphatase domain"/>
    <property type="match status" value="1"/>
</dbReference>
<keyword evidence="1" id="KW-0479">Metal-binding</keyword>
<evidence type="ECO:0000256" key="3">
    <source>
        <dbReference type="ARBA" id="ARBA00022912"/>
    </source>
</evidence>
<dbReference type="PROSITE" id="PS01032">
    <property type="entry name" value="PPM_1"/>
    <property type="match status" value="1"/>
</dbReference>
<sequence>MIMFSKFVGSFKSKLGNSNSSLPSPSNSNKQRSGSRRKISFDHHTNRQREPENTTSCGTPGDRNTYCRPHFLQLTKEEEAASLNHSTRPIIVPKDVNQIPLGAGYAECINGGKSPRNEDEAAVGSFVLSDHSNGLTDGKRSFEKLQVKYFAIFDGHAGTGASLMAADQLINHLQEKLVEIQEDIFKLLRQETVDSSRNIASSVITIDSLIRGALEAAFLSFDEQIARERLSINISGGCAAIVALVLLNKLYVAHAGDCRAVIFFGNETIEIATEFTPETDAERIQNLAYINPGLTHSFFSDNYFLSPLREKDIGTRVLYRAPQRAGWHCKEVTDEDVYKLPIVSGRGKWARLMGVIGVTRGFGDHGLVVPNTDIHVKPFMTAVPEVRVFNLADRDIKEDDVMVMGCDGLWDMLSNEQVGLAVKASLAVSPGENSLDRYTRVAHQLVLMARGEKTGRGWKMKNGQEASFDDISAFVIPLHRCLDTSFKK</sequence>
<keyword evidence="5" id="KW-0175">Coiled coil</keyword>
<dbReference type="GO" id="GO:0005739">
    <property type="term" value="C:mitochondrion"/>
    <property type="evidence" value="ECO:0007669"/>
    <property type="project" value="TreeGrafter"/>
</dbReference>
<evidence type="ECO:0000256" key="5">
    <source>
        <dbReference type="SAM" id="Coils"/>
    </source>
</evidence>
<feature type="coiled-coil region" evidence="5">
    <location>
        <begin position="163"/>
        <end position="190"/>
    </location>
</feature>
<dbReference type="InterPro" id="IPR001932">
    <property type="entry name" value="PPM-type_phosphatase-like_dom"/>
</dbReference>
<feature type="region of interest" description="Disordered" evidence="6">
    <location>
        <begin position="15"/>
        <end position="62"/>
    </location>
</feature>
<feature type="compositionally biased region" description="Basic and acidic residues" evidence="6">
    <location>
        <begin position="39"/>
        <end position="52"/>
    </location>
</feature>
<feature type="compositionally biased region" description="Low complexity" evidence="6">
    <location>
        <begin position="15"/>
        <end position="29"/>
    </location>
</feature>
<dbReference type="InterPro" id="IPR015655">
    <property type="entry name" value="PP2C"/>
</dbReference>
<dbReference type="OrthoDB" id="10264738at2759"/>
<name>A0A8S3ZFK0_9EUPU</name>
<dbReference type="GO" id="GO:0046872">
    <property type="term" value="F:metal ion binding"/>
    <property type="evidence" value="ECO:0007669"/>
    <property type="project" value="UniProtKB-KW"/>
</dbReference>
<dbReference type="PANTHER" id="PTHR13832:SF354">
    <property type="entry name" value="GM14138P"/>
    <property type="match status" value="1"/>
</dbReference>
<evidence type="ECO:0000256" key="1">
    <source>
        <dbReference type="ARBA" id="ARBA00022723"/>
    </source>
</evidence>
<proteinExistence type="inferred from homology"/>
<dbReference type="EMBL" id="CAJHNH020002446">
    <property type="protein sequence ID" value="CAG5126725.1"/>
    <property type="molecule type" value="Genomic_DNA"/>
</dbReference>
<evidence type="ECO:0000313" key="9">
    <source>
        <dbReference type="Proteomes" id="UP000678393"/>
    </source>
</evidence>
<evidence type="ECO:0000259" key="7">
    <source>
        <dbReference type="PROSITE" id="PS51746"/>
    </source>
</evidence>
<evidence type="ECO:0000256" key="6">
    <source>
        <dbReference type="SAM" id="MobiDB-lite"/>
    </source>
</evidence>
<keyword evidence="3 4" id="KW-0904">Protein phosphatase</keyword>
<organism evidence="8 9">
    <name type="scientific">Candidula unifasciata</name>
    <dbReference type="NCBI Taxonomy" id="100452"/>
    <lineage>
        <taxon>Eukaryota</taxon>
        <taxon>Metazoa</taxon>
        <taxon>Spiralia</taxon>
        <taxon>Lophotrochozoa</taxon>
        <taxon>Mollusca</taxon>
        <taxon>Gastropoda</taxon>
        <taxon>Heterobranchia</taxon>
        <taxon>Euthyneura</taxon>
        <taxon>Panpulmonata</taxon>
        <taxon>Eupulmonata</taxon>
        <taxon>Stylommatophora</taxon>
        <taxon>Helicina</taxon>
        <taxon>Helicoidea</taxon>
        <taxon>Geomitridae</taxon>
        <taxon>Candidula</taxon>
    </lineage>
</organism>
<keyword evidence="9" id="KW-1185">Reference proteome</keyword>
<protein>
    <recommendedName>
        <fullName evidence="7">PPM-type phosphatase domain-containing protein</fullName>
    </recommendedName>
</protein>
<comment type="caution">
    <text evidence="8">The sequence shown here is derived from an EMBL/GenBank/DDBJ whole genome shotgun (WGS) entry which is preliminary data.</text>
</comment>
<evidence type="ECO:0000256" key="4">
    <source>
        <dbReference type="RuleBase" id="RU003465"/>
    </source>
</evidence>
<dbReference type="InterPro" id="IPR036457">
    <property type="entry name" value="PPM-type-like_dom_sf"/>
</dbReference>
<comment type="similarity">
    <text evidence="4">Belongs to the PP2C family.</text>
</comment>
<dbReference type="InterPro" id="IPR000222">
    <property type="entry name" value="PP2C_BS"/>
</dbReference>
<dbReference type="PANTHER" id="PTHR13832">
    <property type="entry name" value="PROTEIN PHOSPHATASE 2C"/>
    <property type="match status" value="1"/>
</dbReference>
<dbReference type="CDD" id="cd00143">
    <property type="entry name" value="PP2Cc"/>
    <property type="match status" value="1"/>
</dbReference>
<dbReference type="AlphaFoldDB" id="A0A8S3ZFK0"/>
<dbReference type="PROSITE" id="PS51746">
    <property type="entry name" value="PPM_2"/>
    <property type="match status" value="1"/>
</dbReference>
<dbReference type="SMART" id="SM00332">
    <property type="entry name" value="PP2Cc"/>
    <property type="match status" value="1"/>
</dbReference>
<dbReference type="Pfam" id="PF00481">
    <property type="entry name" value="PP2C"/>
    <property type="match status" value="2"/>
</dbReference>